<dbReference type="Proteomes" id="UP000830434">
    <property type="component" value="Chromosome"/>
</dbReference>
<feature type="compositionally biased region" description="Acidic residues" evidence="1">
    <location>
        <begin position="226"/>
        <end position="236"/>
    </location>
</feature>
<evidence type="ECO:0000313" key="3">
    <source>
        <dbReference type="EMBL" id="UPW00951.1"/>
    </source>
</evidence>
<sequence>MSVPGIVQSRLDGEQVAAQVALGGEDGLYVTRTRTLIYRADGLLSDESVEEYPHEAERIEISEGRRKSSISLDYGIDGEEKFKIPSNRLYEALHPVLAGVLNAADVTGPDETVKQTYQFSELTLVITSERVVKHVGAAVWDEDYEEFYFDDVTALDVEEGNVSSQIIIESEGRPQRIKTPSDQTREVRERIERALLDYHGMSSYDEFAREHADPEKQAETEKAAADDGDDAAESEADPLAGGGVDPIDANPPELDDDGAIIEDDASVTTADRPDEDVTAAEASEAAARAAEASAGTEAGAGAETSADAEPSAGVEAGAGAEQPDGPADADAGGETDAADQPTGATLAETDEAADTADASAAATVTDGEPADATAESAESSGFADSGFEPASSELERDTTEEQLAALTEAVERQNELLAEQQRTLQQLIEELSRGR</sequence>
<evidence type="ECO:0000256" key="1">
    <source>
        <dbReference type="SAM" id="MobiDB-lite"/>
    </source>
</evidence>
<keyword evidence="4" id="KW-1185">Reference proteome</keyword>
<dbReference type="GeneID" id="72188658"/>
<evidence type="ECO:0000313" key="4">
    <source>
        <dbReference type="Proteomes" id="UP000830434"/>
    </source>
</evidence>
<name>A0A8U0IJX8_9EURY</name>
<dbReference type="InterPro" id="IPR055539">
    <property type="entry name" value="DUF7115"/>
</dbReference>
<accession>A0A8U0IJX8</accession>
<organism evidence="3 4">
    <name type="scientific">Halorussus gelatinilyticus</name>
    <dbReference type="NCBI Taxonomy" id="2937524"/>
    <lineage>
        <taxon>Archaea</taxon>
        <taxon>Methanobacteriati</taxon>
        <taxon>Methanobacteriota</taxon>
        <taxon>Stenosarchaea group</taxon>
        <taxon>Halobacteria</taxon>
        <taxon>Halobacteriales</taxon>
        <taxon>Haladaptataceae</taxon>
        <taxon>Halorussus</taxon>
    </lineage>
</organism>
<dbReference type="RefSeq" id="WP_248655358.1">
    <property type="nucleotide sequence ID" value="NZ_CP096658.1"/>
</dbReference>
<protein>
    <recommendedName>
        <fullName evidence="2">DUF7115 domain-containing protein</fullName>
    </recommendedName>
</protein>
<dbReference type="Pfam" id="PF23428">
    <property type="entry name" value="DUF7115"/>
    <property type="match status" value="1"/>
</dbReference>
<feature type="compositionally biased region" description="Acidic residues" evidence="1">
    <location>
        <begin position="253"/>
        <end position="265"/>
    </location>
</feature>
<proteinExistence type="predicted"/>
<dbReference type="AlphaFoldDB" id="A0A8U0IJX8"/>
<gene>
    <name evidence="3" type="ORF">M0R88_02345</name>
</gene>
<feature type="compositionally biased region" description="Low complexity" evidence="1">
    <location>
        <begin position="279"/>
        <end position="309"/>
    </location>
</feature>
<feature type="compositionally biased region" description="Basic and acidic residues" evidence="1">
    <location>
        <begin position="206"/>
        <end position="225"/>
    </location>
</feature>
<feature type="compositionally biased region" description="Low complexity" evidence="1">
    <location>
        <begin position="317"/>
        <end position="330"/>
    </location>
</feature>
<dbReference type="EMBL" id="CP096658">
    <property type="protein sequence ID" value="UPW00951.1"/>
    <property type="molecule type" value="Genomic_DNA"/>
</dbReference>
<feature type="compositionally biased region" description="Low complexity" evidence="1">
    <location>
        <begin position="355"/>
        <end position="366"/>
    </location>
</feature>
<dbReference type="KEGG" id="haxz:M0R88_02345"/>
<feature type="compositionally biased region" description="Low complexity" evidence="1">
    <location>
        <begin position="338"/>
        <end position="347"/>
    </location>
</feature>
<feature type="domain" description="DUF7115" evidence="2">
    <location>
        <begin position="1"/>
        <end position="107"/>
    </location>
</feature>
<evidence type="ECO:0000259" key="2">
    <source>
        <dbReference type="Pfam" id="PF23428"/>
    </source>
</evidence>
<reference evidence="3" key="1">
    <citation type="submission" date="2022-04" db="EMBL/GenBank/DDBJ databases">
        <title>Diverse halophilic archaea isolated from saline environments.</title>
        <authorList>
            <person name="Cui H.-L."/>
        </authorList>
    </citation>
    <scope>NUCLEOTIDE SEQUENCE</scope>
    <source>
        <strain evidence="3">XZYJT40</strain>
    </source>
</reference>
<feature type="region of interest" description="Disordered" evidence="1">
    <location>
        <begin position="206"/>
        <end position="400"/>
    </location>
</feature>